<evidence type="ECO:0000313" key="1">
    <source>
        <dbReference type="EMBL" id="EFA09755.1"/>
    </source>
</evidence>
<proteinExistence type="predicted"/>
<keyword evidence="2" id="KW-1185">Reference proteome</keyword>
<dbReference type="HOGENOM" id="CLU_2925590_0_0_1"/>
<reference evidence="1 2" key="1">
    <citation type="journal article" date="2008" name="Nature">
        <title>The genome of the model beetle and pest Tribolium castaneum.</title>
        <authorList>
            <consortium name="Tribolium Genome Sequencing Consortium"/>
            <person name="Richards S."/>
            <person name="Gibbs R.A."/>
            <person name="Weinstock G.M."/>
            <person name="Brown S.J."/>
            <person name="Denell R."/>
            <person name="Beeman R.W."/>
            <person name="Gibbs R."/>
            <person name="Beeman R.W."/>
            <person name="Brown S.J."/>
            <person name="Bucher G."/>
            <person name="Friedrich M."/>
            <person name="Grimmelikhuijzen C.J."/>
            <person name="Klingler M."/>
            <person name="Lorenzen M."/>
            <person name="Richards S."/>
            <person name="Roth S."/>
            <person name="Schroder R."/>
            <person name="Tautz D."/>
            <person name="Zdobnov E.M."/>
            <person name="Muzny D."/>
            <person name="Gibbs R.A."/>
            <person name="Weinstock G.M."/>
            <person name="Attaway T."/>
            <person name="Bell S."/>
            <person name="Buhay C.J."/>
            <person name="Chandrabose M.N."/>
            <person name="Chavez D."/>
            <person name="Clerk-Blankenburg K.P."/>
            <person name="Cree A."/>
            <person name="Dao M."/>
            <person name="Davis C."/>
            <person name="Chacko J."/>
            <person name="Dinh H."/>
            <person name="Dugan-Rocha S."/>
            <person name="Fowler G."/>
            <person name="Garner T.T."/>
            <person name="Garnes J."/>
            <person name="Gnirke A."/>
            <person name="Hawes A."/>
            <person name="Hernandez J."/>
            <person name="Hines S."/>
            <person name="Holder M."/>
            <person name="Hume J."/>
            <person name="Jhangiani S.N."/>
            <person name="Joshi V."/>
            <person name="Khan Z.M."/>
            <person name="Jackson L."/>
            <person name="Kovar C."/>
            <person name="Kowis A."/>
            <person name="Lee S."/>
            <person name="Lewis L.R."/>
            <person name="Margolis J."/>
            <person name="Morgan M."/>
            <person name="Nazareth L.V."/>
            <person name="Nguyen N."/>
            <person name="Okwuonu G."/>
            <person name="Parker D."/>
            <person name="Richards S."/>
            <person name="Ruiz S.J."/>
            <person name="Santibanez J."/>
            <person name="Savard J."/>
            <person name="Scherer S.E."/>
            <person name="Schneider B."/>
            <person name="Sodergren E."/>
            <person name="Tautz D."/>
            <person name="Vattahil S."/>
            <person name="Villasana D."/>
            <person name="White C.S."/>
            <person name="Wright R."/>
            <person name="Park Y."/>
            <person name="Beeman R.W."/>
            <person name="Lord J."/>
            <person name="Oppert B."/>
            <person name="Lorenzen M."/>
            <person name="Brown S."/>
            <person name="Wang L."/>
            <person name="Savard J."/>
            <person name="Tautz D."/>
            <person name="Richards S."/>
            <person name="Weinstock G."/>
            <person name="Gibbs R.A."/>
            <person name="Liu Y."/>
            <person name="Worley K."/>
            <person name="Weinstock G."/>
            <person name="Elsik C.G."/>
            <person name="Reese J.T."/>
            <person name="Elhaik E."/>
            <person name="Landan G."/>
            <person name="Graur D."/>
            <person name="Arensburger P."/>
            <person name="Atkinson P."/>
            <person name="Beeman R.W."/>
            <person name="Beidler J."/>
            <person name="Brown S.J."/>
            <person name="Demuth J.P."/>
            <person name="Drury D.W."/>
            <person name="Du Y.Z."/>
            <person name="Fujiwara H."/>
            <person name="Lorenzen M."/>
            <person name="Maselli V."/>
            <person name="Osanai M."/>
            <person name="Park Y."/>
            <person name="Robertson H.M."/>
            <person name="Tu Z."/>
            <person name="Wang J.J."/>
            <person name="Wang S."/>
            <person name="Richards S."/>
            <person name="Song H."/>
            <person name="Zhang L."/>
            <person name="Sodergren E."/>
            <person name="Werner D."/>
            <person name="Stanke M."/>
            <person name="Morgenstern B."/>
            <person name="Solovyev V."/>
            <person name="Kosarev P."/>
            <person name="Brown G."/>
            <person name="Chen H.C."/>
            <person name="Ermolaeva O."/>
            <person name="Hlavina W."/>
            <person name="Kapustin Y."/>
            <person name="Kiryutin B."/>
            <person name="Kitts P."/>
            <person name="Maglott D."/>
            <person name="Pruitt K."/>
            <person name="Sapojnikov V."/>
            <person name="Souvorov A."/>
            <person name="Mackey A.J."/>
            <person name="Waterhouse R.M."/>
            <person name="Wyder S."/>
            <person name="Zdobnov E.M."/>
            <person name="Zdobnov E.M."/>
            <person name="Wyder S."/>
            <person name="Kriventseva E.V."/>
            <person name="Kadowaki T."/>
            <person name="Bork P."/>
            <person name="Aranda M."/>
            <person name="Bao R."/>
            <person name="Beermann A."/>
            <person name="Berns N."/>
            <person name="Bolognesi R."/>
            <person name="Bonneton F."/>
            <person name="Bopp D."/>
            <person name="Brown S.J."/>
            <person name="Bucher G."/>
            <person name="Butts T."/>
            <person name="Chaumot A."/>
            <person name="Denell R.E."/>
            <person name="Ferrier D.E."/>
            <person name="Friedrich M."/>
            <person name="Gordon C.M."/>
            <person name="Jindra M."/>
            <person name="Klingler M."/>
            <person name="Lan Q."/>
            <person name="Lattorff H.M."/>
            <person name="Laudet V."/>
            <person name="von Levetsow C."/>
            <person name="Liu Z."/>
            <person name="Lutz R."/>
            <person name="Lynch J.A."/>
            <person name="da Fonseca R.N."/>
            <person name="Posnien N."/>
            <person name="Reuter R."/>
            <person name="Roth S."/>
            <person name="Savard J."/>
            <person name="Schinko J.B."/>
            <person name="Schmitt C."/>
            <person name="Schoppmeier M."/>
            <person name="Schroder R."/>
            <person name="Shippy T.D."/>
            <person name="Simonnet F."/>
            <person name="Marques-Souza H."/>
            <person name="Tautz D."/>
            <person name="Tomoyasu Y."/>
            <person name="Trauner J."/>
            <person name="Van der Zee M."/>
            <person name="Vervoort M."/>
            <person name="Wittkopp N."/>
            <person name="Wimmer E.A."/>
            <person name="Yang X."/>
            <person name="Jones A.K."/>
            <person name="Sattelle D.B."/>
            <person name="Ebert P.R."/>
            <person name="Nelson D."/>
            <person name="Scott J.G."/>
            <person name="Beeman R.W."/>
            <person name="Muthukrishnan S."/>
            <person name="Kramer K.J."/>
            <person name="Arakane Y."/>
            <person name="Beeman R.W."/>
            <person name="Zhu Q."/>
            <person name="Hogenkamp D."/>
            <person name="Dixit R."/>
            <person name="Oppert B."/>
            <person name="Jiang H."/>
            <person name="Zou Z."/>
            <person name="Marshall J."/>
            <person name="Elpidina E."/>
            <person name="Vinokurov K."/>
            <person name="Oppert C."/>
            <person name="Zou Z."/>
            <person name="Evans J."/>
            <person name="Lu Z."/>
            <person name="Zhao P."/>
            <person name="Sumathipala N."/>
            <person name="Altincicek B."/>
            <person name="Vilcinskas A."/>
            <person name="Williams M."/>
            <person name="Hultmark D."/>
            <person name="Hetru C."/>
            <person name="Jiang H."/>
            <person name="Grimmelikhuijzen C.J."/>
            <person name="Hauser F."/>
            <person name="Cazzamali G."/>
            <person name="Williamson M."/>
            <person name="Park Y."/>
            <person name="Li B."/>
            <person name="Tanaka Y."/>
            <person name="Predel R."/>
            <person name="Neupert S."/>
            <person name="Schachtner J."/>
            <person name="Verleyen P."/>
            <person name="Raible F."/>
            <person name="Bork P."/>
            <person name="Friedrich M."/>
            <person name="Walden K.K."/>
            <person name="Robertson H.M."/>
            <person name="Angeli S."/>
            <person name="Foret S."/>
            <person name="Bucher G."/>
            <person name="Schuetz S."/>
            <person name="Maleszka R."/>
            <person name="Wimmer E.A."/>
            <person name="Beeman R.W."/>
            <person name="Lorenzen M."/>
            <person name="Tomoyasu Y."/>
            <person name="Miller S.C."/>
            <person name="Grossmann D."/>
            <person name="Bucher G."/>
        </authorList>
    </citation>
    <scope>NUCLEOTIDE SEQUENCE [LARGE SCALE GENOMIC DNA]</scope>
    <source>
        <strain evidence="1 2">Georgia GA2</strain>
    </source>
</reference>
<name>D6WZ59_TRICA</name>
<dbReference type="AlphaFoldDB" id="D6WZ59"/>
<dbReference type="EMBL" id="KQ971372">
    <property type="protein sequence ID" value="EFA09755.1"/>
    <property type="molecule type" value="Genomic_DNA"/>
</dbReference>
<organism evidence="1 2">
    <name type="scientific">Tribolium castaneum</name>
    <name type="common">Red flour beetle</name>
    <dbReference type="NCBI Taxonomy" id="7070"/>
    <lineage>
        <taxon>Eukaryota</taxon>
        <taxon>Metazoa</taxon>
        <taxon>Ecdysozoa</taxon>
        <taxon>Arthropoda</taxon>
        <taxon>Hexapoda</taxon>
        <taxon>Insecta</taxon>
        <taxon>Pterygota</taxon>
        <taxon>Neoptera</taxon>
        <taxon>Endopterygota</taxon>
        <taxon>Coleoptera</taxon>
        <taxon>Polyphaga</taxon>
        <taxon>Cucujiformia</taxon>
        <taxon>Tenebrionidae</taxon>
        <taxon>Tenebrionidae incertae sedis</taxon>
        <taxon>Tribolium</taxon>
    </lineage>
</organism>
<sequence length="61" mass="7097">MNVVAVRVPDAHTSLRGRREMSNVNEGAAFFKLHRFFQRKCQTAPTWGDLFNKNVNNIFCR</sequence>
<dbReference type="InParanoid" id="D6WZ59"/>
<reference evidence="1 2" key="2">
    <citation type="journal article" date="2010" name="Nucleic Acids Res.">
        <title>BeetleBase in 2010: revisions to provide comprehensive genomic information for Tribolium castaneum.</title>
        <authorList>
            <person name="Kim H.S."/>
            <person name="Murphy T."/>
            <person name="Xia J."/>
            <person name="Caragea D."/>
            <person name="Park Y."/>
            <person name="Beeman R.W."/>
            <person name="Lorenzen M.D."/>
            <person name="Butcher S."/>
            <person name="Manak J.R."/>
            <person name="Brown S.J."/>
        </authorList>
    </citation>
    <scope>NUCLEOTIDE SEQUENCE [LARGE SCALE GENOMIC DNA]</scope>
    <source>
        <strain evidence="1 2">Georgia GA2</strain>
    </source>
</reference>
<evidence type="ECO:0000313" key="2">
    <source>
        <dbReference type="Proteomes" id="UP000007266"/>
    </source>
</evidence>
<accession>D6WZ59</accession>
<protein>
    <submittedName>
        <fullName evidence="1">Uncharacterized protein</fullName>
    </submittedName>
</protein>
<dbReference type="Proteomes" id="UP000007266">
    <property type="component" value="Linkage group 9"/>
</dbReference>
<gene>
    <name evidence="1" type="primary">GLEAN_11894</name>
    <name evidence="1" type="ORF">TcasGA2_TC011894</name>
</gene>